<dbReference type="InterPro" id="IPR018392">
    <property type="entry name" value="LysM"/>
</dbReference>
<protein>
    <recommendedName>
        <fullName evidence="4">LysM domain-containing protein</fullName>
    </recommendedName>
</protein>
<dbReference type="Proteomes" id="UP001528912">
    <property type="component" value="Unassembled WGS sequence"/>
</dbReference>
<dbReference type="Gene3D" id="3.10.350.10">
    <property type="entry name" value="LysM domain"/>
    <property type="match status" value="1"/>
</dbReference>
<evidence type="ECO:0000256" key="1">
    <source>
        <dbReference type="SAM" id="Phobius"/>
    </source>
</evidence>
<keyword evidence="1" id="KW-1133">Transmembrane helix</keyword>
<organism evidence="2 3">
    <name type="scientific">Luteipulveratus flavus</name>
    <dbReference type="NCBI Taxonomy" id="3031728"/>
    <lineage>
        <taxon>Bacteria</taxon>
        <taxon>Bacillati</taxon>
        <taxon>Actinomycetota</taxon>
        <taxon>Actinomycetes</taxon>
        <taxon>Micrococcales</taxon>
        <taxon>Dermacoccaceae</taxon>
        <taxon>Luteipulveratus</taxon>
    </lineage>
</organism>
<reference evidence="2 3" key="1">
    <citation type="submission" date="2023-03" db="EMBL/GenBank/DDBJ databases">
        <title>YIM 133296 draft genome.</title>
        <authorList>
            <person name="Xiong L."/>
        </authorList>
    </citation>
    <scope>NUCLEOTIDE SEQUENCE [LARGE SCALE GENOMIC DNA]</scope>
    <source>
        <strain evidence="2 3">YIM 133296</strain>
    </source>
</reference>
<dbReference type="CDD" id="cd00118">
    <property type="entry name" value="LysM"/>
    <property type="match status" value="1"/>
</dbReference>
<dbReference type="EMBL" id="JAROAV010000006">
    <property type="protein sequence ID" value="MDF8262899.1"/>
    <property type="molecule type" value="Genomic_DNA"/>
</dbReference>
<dbReference type="RefSeq" id="WP_277190694.1">
    <property type="nucleotide sequence ID" value="NZ_JAROAV010000006.1"/>
</dbReference>
<dbReference type="InterPro" id="IPR036779">
    <property type="entry name" value="LysM_dom_sf"/>
</dbReference>
<sequence length="277" mass="28765">MAATPDRLREPSTAHRWRAGTAGLLAGAVTLGVAGLSVRALLDLVSALGARPSVQVGDGVTVLALAVLALALLWCTVLLLTCAVTLLRPRRRTTYVEVELPWHLAPQVALRVTAVLLAVTALGSGPARATEVPSPVVATAQAAAPVPAFGTPALTESAPVPSFGATTAPAADACAPDAAPVPGWTPHRPAAVRARGAEHVRLLSGCGAEDDHAAQIVVRRGDDLWSIVERHLGDQATPARVAAEWPRWYETNKDEIGDDPNVLAVGQTLRIPEGALR</sequence>
<keyword evidence="1" id="KW-0812">Transmembrane</keyword>
<evidence type="ECO:0000313" key="2">
    <source>
        <dbReference type="EMBL" id="MDF8262899.1"/>
    </source>
</evidence>
<keyword evidence="1" id="KW-0472">Membrane</keyword>
<proteinExistence type="predicted"/>
<feature type="transmembrane region" description="Helical" evidence="1">
    <location>
        <begin position="62"/>
        <end position="87"/>
    </location>
</feature>
<accession>A0ABT6C4A6</accession>
<keyword evidence="3" id="KW-1185">Reference proteome</keyword>
<comment type="caution">
    <text evidence="2">The sequence shown here is derived from an EMBL/GenBank/DDBJ whole genome shotgun (WGS) entry which is preliminary data.</text>
</comment>
<gene>
    <name evidence="2" type="ORF">P4R38_01410</name>
</gene>
<evidence type="ECO:0008006" key="4">
    <source>
        <dbReference type="Google" id="ProtNLM"/>
    </source>
</evidence>
<evidence type="ECO:0000313" key="3">
    <source>
        <dbReference type="Proteomes" id="UP001528912"/>
    </source>
</evidence>
<name>A0ABT6C4A6_9MICO</name>
<feature type="transmembrane region" description="Helical" evidence="1">
    <location>
        <begin position="21"/>
        <end position="42"/>
    </location>
</feature>